<dbReference type="InterPro" id="IPR050194">
    <property type="entry name" value="Glycosyltransferase_grp1"/>
</dbReference>
<evidence type="ECO:0000313" key="3">
    <source>
        <dbReference type="Proteomes" id="UP001247620"/>
    </source>
</evidence>
<organism evidence="2 3">
    <name type="scientific">Mucilaginibacter pocheonensis</name>
    <dbReference type="NCBI Taxonomy" id="398050"/>
    <lineage>
        <taxon>Bacteria</taxon>
        <taxon>Pseudomonadati</taxon>
        <taxon>Bacteroidota</taxon>
        <taxon>Sphingobacteriia</taxon>
        <taxon>Sphingobacteriales</taxon>
        <taxon>Sphingobacteriaceae</taxon>
        <taxon>Mucilaginibacter</taxon>
    </lineage>
</organism>
<evidence type="ECO:0000313" key="2">
    <source>
        <dbReference type="EMBL" id="MDR6944291.1"/>
    </source>
</evidence>
<evidence type="ECO:0000259" key="1">
    <source>
        <dbReference type="Pfam" id="PF00534"/>
    </source>
</evidence>
<dbReference type="Pfam" id="PF00534">
    <property type="entry name" value="Glycos_transf_1"/>
    <property type="match status" value="1"/>
</dbReference>
<accession>A0ABU1TGB6</accession>
<dbReference type="Gene3D" id="3.40.50.2000">
    <property type="entry name" value="Glycogen Phosphorylase B"/>
    <property type="match status" value="1"/>
</dbReference>
<dbReference type="PANTHER" id="PTHR45947">
    <property type="entry name" value="SULFOQUINOVOSYL TRANSFERASE SQD2"/>
    <property type="match status" value="1"/>
</dbReference>
<reference evidence="2 3" key="1">
    <citation type="submission" date="2023-07" db="EMBL/GenBank/DDBJ databases">
        <title>Sorghum-associated microbial communities from plants grown in Nebraska, USA.</title>
        <authorList>
            <person name="Schachtman D."/>
        </authorList>
    </citation>
    <scope>NUCLEOTIDE SEQUENCE [LARGE SCALE GENOMIC DNA]</scope>
    <source>
        <strain evidence="2 3">3262</strain>
    </source>
</reference>
<feature type="domain" description="Glycosyl transferase family 1" evidence="1">
    <location>
        <begin position="202"/>
        <end position="339"/>
    </location>
</feature>
<keyword evidence="3" id="KW-1185">Reference proteome</keyword>
<comment type="caution">
    <text evidence="2">The sequence shown here is derived from an EMBL/GenBank/DDBJ whole genome shotgun (WGS) entry which is preliminary data.</text>
</comment>
<dbReference type="SUPFAM" id="SSF53756">
    <property type="entry name" value="UDP-Glycosyltransferase/glycogen phosphorylase"/>
    <property type="match status" value="1"/>
</dbReference>
<sequence length="390" mass="44091">MKIAIVHDDLVRKGGAEQVALSFHNAFPDAPIYTLAYDANHTYPEFKDCDIRTSWFGQFIKSEKYMKLLFYPMGVLAMQQLDLTGYDVILQSTTHCAKYVKTAPNALVITYCHNPFRLVWDTESYAKVKEAGKITRGVYGKVISILKEIDKTSAKRTDWFITNAQEVVHRIKQAYAPSNEIAVINPPVKCQNFYVSNSVGDYYLVVSRFESYKKVDLVIEAFNQMPDKKLVIVGKGSREKEIKENAGNNITFLTGLDAGDLAKLYANCKAFIFPQLEDYGITPLEANASGRPVIAYGKGGVLDTMIPFKSDSLKSTAVFFDEQTVHALKNAIEQFEKLEFDPNFLRAHAQSFDESCFVEKIRSYVLNKYMARKKSEPIIINMDGSYNKIA</sequence>
<dbReference type="PANTHER" id="PTHR45947:SF3">
    <property type="entry name" value="SULFOQUINOVOSYL TRANSFERASE SQD2"/>
    <property type="match status" value="1"/>
</dbReference>
<gene>
    <name evidence="2" type="ORF">J2W55_004151</name>
</gene>
<protein>
    <submittedName>
        <fullName evidence="2">Glycosyltransferase involved in cell wall biosynthesis</fullName>
    </submittedName>
</protein>
<dbReference type="Proteomes" id="UP001247620">
    <property type="component" value="Unassembled WGS sequence"/>
</dbReference>
<dbReference type="InterPro" id="IPR001296">
    <property type="entry name" value="Glyco_trans_1"/>
</dbReference>
<proteinExistence type="predicted"/>
<dbReference type="RefSeq" id="WP_310100086.1">
    <property type="nucleotide sequence ID" value="NZ_JAVDUU010000004.1"/>
</dbReference>
<name>A0ABU1TGB6_9SPHI</name>
<dbReference type="EMBL" id="JAVDUU010000004">
    <property type="protein sequence ID" value="MDR6944291.1"/>
    <property type="molecule type" value="Genomic_DNA"/>
</dbReference>